<keyword evidence="3" id="KW-1185">Reference proteome</keyword>
<dbReference type="EMBL" id="DS995722">
    <property type="protein sequence ID" value="EGE02461.1"/>
    <property type="molecule type" value="Genomic_DNA"/>
</dbReference>
<gene>
    <name evidence="2" type="ORF">TEQG_08609</name>
</gene>
<evidence type="ECO:0000313" key="3">
    <source>
        <dbReference type="Proteomes" id="UP000009169"/>
    </source>
</evidence>
<dbReference type="OrthoDB" id="4757095at2759"/>
<evidence type="ECO:0000313" key="2">
    <source>
        <dbReference type="EMBL" id="EGE02461.1"/>
    </source>
</evidence>
<dbReference type="VEuPathDB" id="FungiDB:TEQG_08609"/>
<feature type="compositionally biased region" description="Acidic residues" evidence="1">
    <location>
        <begin position="179"/>
        <end position="194"/>
    </location>
</feature>
<organism evidence="2 3">
    <name type="scientific">Trichophyton equinum (strain ATCC MYA-4606 / CBS 127.97)</name>
    <name type="common">Horse ringworm fungus</name>
    <dbReference type="NCBI Taxonomy" id="559882"/>
    <lineage>
        <taxon>Eukaryota</taxon>
        <taxon>Fungi</taxon>
        <taxon>Dikarya</taxon>
        <taxon>Ascomycota</taxon>
        <taxon>Pezizomycotina</taxon>
        <taxon>Eurotiomycetes</taxon>
        <taxon>Eurotiomycetidae</taxon>
        <taxon>Onygenales</taxon>
        <taxon>Arthrodermataceae</taxon>
        <taxon>Trichophyton</taxon>
    </lineage>
</organism>
<accession>F2PKP3</accession>
<dbReference type="HOGENOM" id="CLU_1295228_0_0_1"/>
<dbReference type="Proteomes" id="UP000009169">
    <property type="component" value="Unassembled WGS sequence"/>
</dbReference>
<dbReference type="AlphaFoldDB" id="F2PKP3"/>
<reference evidence="3" key="1">
    <citation type="journal article" date="2012" name="MBio">
        <title>Comparative genome analysis of Trichophyton rubrum and related dermatophytes reveals candidate genes involved in infection.</title>
        <authorList>
            <person name="Martinez D.A."/>
            <person name="Oliver B.G."/>
            <person name="Graeser Y."/>
            <person name="Goldberg J.M."/>
            <person name="Li W."/>
            <person name="Martinez-Rossi N.M."/>
            <person name="Monod M."/>
            <person name="Shelest E."/>
            <person name="Barton R.C."/>
            <person name="Birch E."/>
            <person name="Brakhage A.A."/>
            <person name="Chen Z."/>
            <person name="Gurr S.J."/>
            <person name="Heiman D."/>
            <person name="Heitman J."/>
            <person name="Kosti I."/>
            <person name="Rossi A."/>
            <person name="Saif S."/>
            <person name="Samalova M."/>
            <person name="Saunders C.W."/>
            <person name="Shea T."/>
            <person name="Summerbell R.C."/>
            <person name="Xu J."/>
            <person name="Young S."/>
            <person name="Zeng Q."/>
            <person name="Birren B.W."/>
            <person name="Cuomo C.A."/>
            <person name="White T.C."/>
        </authorList>
    </citation>
    <scope>NUCLEOTIDE SEQUENCE [LARGE SCALE GENOMIC DNA]</scope>
    <source>
        <strain evidence="3">ATCC MYA-4606 / CBS 127.97</strain>
    </source>
</reference>
<evidence type="ECO:0000256" key="1">
    <source>
        <dbReference type="SAM" id="MobiDB-lite"/>
    </source>
</evidence>
<sequence>MDGYTGAPCQVLKAEPMTRIKTTKHLEMVVREYNKRLMEVHFNNEEELSAATRIVVEFGCECCDDQVEDYFDEATWSKTVKALNERLPGLRHLHISIIRREDSRQGEYFRPLLEEKLYSILMGIKELHCFQVVVNFINVVPVNAPFEMVASEYSATYETQDECEWVSDKTEEEVKTRDVEEESTDNVEEVSTEDLEDEYITQHKKDRWDIVDG</sequence>
<feature type="region of interest" description="Disordered" evidence="1">
    <location>
        <begin position="166"/>
        <end position="194"/>
    </location>
</feature>
<feature type="compositionally biased region" description="Basic and acidic residues" evidence="1">
    <location>
        <begin position="166"/>
        <end position="178"/>
    </location>
</feature>
<name>F2PKP3_TRIEC</name>
<proteinExistence type="predicted"/>
<protein>
    <submittedName>
        <fullName evidence="2">Uncharacterized protein</fullName>
    </submittedName>
</protein>